<gene>
    <name evidence="2" type="ORF">DA075_17690</name>
</gene>
<dbReference type="SUPFAM" id="SSF53474">
    <property type="entry name" value="alpha/beta-Hydrolases"/>
    <property type="match status" value="1"/>
</dbReference>
<dbReference type="InterPro" id="IPR010915">
    <property type="entry name" value="PHB_depoly_PhaZ"/>
</dbReference>
<dbReference type="InterPro" id="IPR009656">
    <property type="entry name" value="PHB_depo_C"/>
</dbReference>
<feature type="domain" description="PHB de-polymerase C-terminal" evidence="1">
    <location>
        <begin position="202"/>
        <end position="408"/>
    </location>
</feature>
<dbReference type="OrthoDB" id="9774318at2"/>
<sequence length="409" mass="44957">MLYDAFEVQSDAASVTRAWGRALHEGTTPWTKGGYGAPATWIAAAARMMMRAGLTHARPSYGIEAVRIGNRTVPVAEEPVLSTPFGTLLRFRKDLVSEQPRVLVVAPLSGHFGTLLRGTVRTLLTDHDVYITDWHNARDVPLGAGRFGFDDYVAHLVRFLEAIGEGAHIVAVCQPCVQALAAAAVMAESRNAAHPASMTLMAGPVDTRINPTKVNELATSRPIDWFERNLIATVPRRHAGAGRRVYPGFMQVAAFMSMNAARHMHGHLDLYWHLAEGETAKEAQAKAAQIETFYDEYFAVLDLAAEFYLETVKTVFQDATLAQNKLTFRGAPIDTRAIRKTALMTVEGERDDICSVGQTVAAQDLCTGLKPFRKRHHLQAGVGHYGVFSGRKWEGQTYPLVRSFIQANA</sequence>
<evidence type="ECO:0000313" key="2">
    <source>
        <dbReference type="EMBL" id="AWB22518.1"/>
    </source>
</evidence>
<protein>
    <submittedName>
        <fullName evidence="2">Polyhydroxyalkanoate depolymerase</fullName>
    </submittedName>
</protein>
<dbReference type="RefSeq" id="WP_099954328.1">
    <property type="nucleotide sequence ID" value="NZ_CP028843.1"/>
</dbReference>
<dbReference type="PIRSF" id="PIRSF020818">
    <property type="entry name" value="PHB_depoly_PhaZ"/>
    <property type="match status" value="1"/>
</dbReference>
<reference evidence="2 3" key="1">
    <citation type="submission" date="2018-04" db="EMBL/GenBank/DDBJ databases">
        <title>Methylobacterium sp. PR1016A genome.</title>
        <authorList>
            <person name="Park W."/>
        </authorList>
    </citation>
    <scope>NUCLEOTIDE SEQUENCE [LARGE SCALE GENOMIC DNA]</scope>
    <source>
        <strain evidence="2 3">PR1016A</strain>
    </source>
</reference>
<dbReference type="Pfam" id="PF06850">
    <property type="entry name" value="PHB_depo_C"/>
    <property type="match status" value="1"/>
</dbReference>
<dbReference type="EMBL" id="CP028843">
    <property type="protein sequence ID" value="AWB22518.1"/>
    <property type="molecule type" value="Genomic_DNA"/>
</dbReference>
<name>A0A2R4WLV5_9HYPH</name>
<dbReference type="KEGG" id="mee:DA075_17690"/>
<dbReference type="PANTHER" id="PTHR36837">
    <property type="entry name" value="POLY(3-HYDROXYALKANOATE) POLYMERASE SUBUNIT PHAC"/>
    <property type="match status" value="1"/>
</dbReference>
<accession>A0A2R4WLV5</accession>
<evidence type="ECO:0000313" key="3">
    <source>
        <dbReference type="Proteomes" id="UP000244755"/>
    </source>
</evidence>
<evidence type="ECO:0000259" key="1">
    <source>
        <dbReference type="Pfam" id="PF06850"/>
    </source>
</evidence>
<dbReference type="PANTHER" id="PTHR36837:SF4">
    <property type="entry name" value="BLR0908 PROTEIN"/>
    <property type="match status" value="1"/>
</dbReference>
<dbReference type="AlphaFoldDB" id="A0A2R4WLV5"/>
<dbReference type="Proteomes" id="UP000244755">
    <property type="component" value="Chromosome 1"/>
</dbReference>
<proteinExistence type="predicted"/>
<keyword evidence="3" id="KW-1185">Reference proteome</keyword>
<dbReference type="InterPro" id="IPR029058">
    <property type="entry name" value="AB_hydrolase_fold"/>
</dbReference>
<dbReference type="NCBIfam" id="TIGR01849">
    <property type="entry name" value="PHB_depoly_PhaZ"/>
    <property type="match status" value="1"/>
</dbReference>
<dbReference type="InterPro" id="IPR051321">
    <property type="entry name" value="PHA/PHB_synthase"/>
</dbReference>
<organism evidence="2 3">
    <name type="scientific">Methylobacterium currus</name>
    <dbReference type="NCBI Taxonomy" id="2051553"/>
    <lineage>
        <taxon>Bacteria</taxon>
        <taxon>Pseudomonadati</taxon>
        <taxon>Pseudomonadota</taxon>
        <taxon>Alphaproteobacteria</taxon>
        <taxon>Hyphomicrobiales</taxon>
        <taxon>Methylobacteriaceae</taxon>
        <taxon>Methylobacterium</taxon>
    </lineage>
</organism>